<dbReference type="InterPro" id="IPR036465">
    <property type="entry name" value="vWFA_dom_sf"/>
</dbReference>
<evidence type="ECO:0008006" key="3">
    <source>
        <dbReference type="Google" id="ProtNLM"/>
    </source>
</evidence>
<protein>
    <recommendedName>
        <fullName evidence="3">VWFA domain-containing protein</fullName>
    </recommendedName>
</protein>
<dbReference type="AlphaFoldDB" id="A0A085W4D1"/>
<dbReference type="Gene3D" id="3.40.50.410">
    <property type="entry name" value="von Willebrand factor, type A domain"/>
    <property type="match status" value="1"/>
</dbReference>
<evidence type="ECO:0000313" key="2">
    <source>
        <dbReference type="Proteomes" id="UP000028725"/>
    </source>
</evidence>
<keyword evidence="2" id="KW-1185">Reference proteome</keyword>
<dbReference type="Proteomes" id="UP000028725">
    <property type="component" value="Unassembled WGS sequence"/>
</dbReference>
<reference evidence="1 2" key="1">
    <citation type="submission" date="2014-04" db="EMBL/GenBank/DDBJ databases">
        <title>Genome assembly of Hyalangium minutum DSM 14724.</title>
        <authorList>
            <person name="Sharma G."/>
            <person name="Subramanian S."/>
        </authorList>
    </citation>
    <scope>NUCLEOTIDE SEQUENCE [LARGE SCALE GENOMIC DNA]</scope>
    <source>
        <strain evidence="1 2">DSM 14724</strain>
    </source>
</reference>
<dbReference type="EMBL" id="JMCB01000021">
    <property type="protein sequence ID" value="KFE62544.1"/>
    <property type="molecule type" value="Genomic_DNA"/>
</dbReference>
<dbReference type="STRING" id="394096.DB31_3978"/>
<name>A0A085W4D1_9BACT</name>
<sequence>MSALPPGLRVDTYAQRSASKVDVLWVVDNSGSMAPRQENLARNFQAFIRLFRQGSIDFRLAVTTTDIFARPGELVGTPALLAPDTPDLESAFARNVRVGTSGSAYEAGLEAARLVLERQAEEGAPWKAALATCEAGCDTEACHEDCAVRYPVPFLRPGAFLYLVFVTDEEDRSPYELRAYWRAFEQAQGVGNDGTVVASAIMGDVPTNACGATPGSRYQELARLTGGEVGSICDAEFADTLRALATSAVGLRRTFVLSHTPDPETIEVHVRYPCGVSAEAVADCEAVDRTACEGQPAEALGTVCTPRREGQDGWRYEAERGAVFFAGRSVPGLGARVEVRYFEEGTR</sequence>
<dbReference type="SUPFAM" id="SSF53300">
    <property type="entry name" value="vWA-like"/>
    <property type="match status" value="1"/>
</dbReference>
<dbReference type="CDD" id="cd00198">
    <property type="entry name" value="vWFA"/>
    <property type="match status" value="1"/>
</dbReference>
<organism evidence="1 2">
    <name type="scientific">Hyalangium minutum</name>
    <dbReference type="NCBI Taxonomy" id="394096"/>
    <lineage>
        <taxon>Bacteria</taxon>
        <taxon>Pseudomonadati</taxon>
        <taxon>Myxococcota</taxon>
        <taxon>Myxococcia</taxon>
        <taxon>Myxococcales</taxon>
        <taxon>Cystobacterineae</taxon>
        <taxon>Archangiaceae</taxon>
        <taxon>Hyalangium</taxon>
    </lineage>
</organism>
<comment type="caution">
    <text evidence="1">The sequence shown here is derived from an EMBL/GenBank/DDBJ whole genome shotgun (WGS) entry which is preliminary data.</text>
</comment>
<proteinExistence type="predicted"/>
<evidence type="ECO:0000313" key="1">
    <source>
        <dbReference type="EMBL" id="KFE62544.1"/>
    </source>
</evidence>
<gene>
    <name evidence="1" type="ORF">DB31_3978</name>
</gene>
<accession>A0A085W4D1</accession>